<accession>D5KXY6</accession>
<dbReference type="EMBL" id="GU723586">
    <property type="protein sequence ID" value="ADE10031.1"/>
    <property type="molecule type" value="mRNA"/>
</dbReference>
<dbReference type="PANTHER" id="PTHR14445">
    <property type="entry name" value="GRB10 INTERACTING GYF PROTEIN"/>
    <property type="match status" value="1"/>
</dbReference>
<feature type="region of interest" description="Disordered" evidence="1">
    <location>
        <begin position="1"/>
        <end position="53"/>
    </location>
</feature>
<dbReference type="GO" id="GO:0005829">
    <property type="term" value="C:cytosol"/>
    <property type="evidence" value="ECO:0007669"/>
    <property type="project" value="TreeGrafter"/>
</dbReference>
<name>D5KXY6_9TREE</name>
<feature type="compositionally biased region" description="Low complexity" evidence="1">
    <location>
        <begin position="12"/>
        <end position="27"/>
    </location>
</feature>
<feature type="compositionally biased region" description="Polar residues" evidence="1">
    <location>
        <begin position="1"/>
        <end position="11"/>
    </location>
</feature>
<evidence type="ECO:0000256" key="1">
    <source>
        <dbReference type="SAM" id="MobiDB-lite"/>
    </source>
</evidence>
<proteinExistence type="evidence at transcript level"/>
<protein>
    <submittedName>
        <fullName evidence="2">Uncharacterized protein</fullName>
    </submittedName>
</protein>
<evidence type="ECO:0000313" key="2">
    <source>
        <dbReference type="EMBL" id="ADE10031.1"/>
    </source>
</evidence>
<organism evidence="2">
    <name type="scientific">Tremella fuciformis</name>
    <dbReference type="NCBI Taxonomy" id="64657"/>
    <lineage>
        <taxon>Eukaryota</taxon>
        <taxon>Fungi</taxon>
        <taxon>Dikarya</taxon>
        <taxon>Basidiomycota</taxon>
        <taxon>Agaricomycotina</taxon>
        <taxon>Tremellomycetes</taxon>
        <taxon>Tremellales</taxon>
        <taxon>Tremellaceae</taxon>
        <taxon>Tremella</taxon>
    </lineage>
</organism>
<dbReference type="PANTHER" id="PTHR14445:SF36">
    <property type="entry name" value="FI03272P-RELATED"/>
    <property type="match status" value="1"/>
</dbReference>
<dbReference type="InterPro" id="IPR051640">
    <property type="entry name" value="GRB10-interact_GYF"/>
</dbReference>
<sequence length="264" mass="27138">MSWGLPQQGQKVTTPSVSTPPAATPPAWGSGDAGPRKTLKQIQEEEEKRKSKVAAAAKAAQVAAGVSAQPKRGYADLAANTAPPPAAAGWATVGANGKTVPGMSSPARAAAPPAATVKPVASPVPQVKPAATINGSAKAEPASPSVEFIKWTKSALTGLNAGTNVDDLVQMLLAFPVDPPAADRAGLLEIISDTVYANSTTLNGTRFAQEFFTRRKADAARPVVNGSSSKVVRTSSLADVVKTQPKKTEDLGFKVVKPKGKKKN</sequence>
<dbReference type="AlphaFoldDB" id="D5KXY6"/>
<reference evidence="2" key="1">
    <citation type="submission" date="2010-02" db="EMBL/GenBank/DDBJ databases">
        <authorList>
            <person name="Xie B."/>
            <person name="Huang X."/>
            <person name="Deng Y."/>
        </authorList>
    </citation>
    <scope>NUCLEOTIDE SEQUENCE</scope>
</reference>